<dbReference type="Gene3D" id="2.40.360.20">
    <property type="match status" value="1"/>
</dbReference>
<dbReference type="RefSeq" id="WP_112377423.1">
    <property type="nucleotide sequence ID" value="NZ_CP030104.1"/>
</dbReference>
<dbReference type="KEGG" id="spon:HME9304_00899"/>
<feature type="chain" id="PRO_5016288018" description="DUF3108 domain-containing protein" evidence="1">
    <location>
        <begin position="20"/>
        <end position="231"/>
    </location>
</feature>
<keyword evidence="4" id="KW-1185">Reference proteome</keyword>
<dbReference type="InterPro" id="IPR049279">
    <property type="entry name" value="DUF3108-like"/>
</dbReference>
<dbReference type="OrthoDB" id="665223at2"/>
<proteinExistence type="predicted"/>
<feature type="domain" description="DUF3108" evidence="2">
    <location>
        <begin position="31"/>
        <end position="226"/>
    </location>
</feature>
<dbReference type="EMBL" id="CP030104">
    <property type="protein sequence ID" value="AWX43901.1"/>
    <property type="molecule type" value="Genomic_DNA"/>
</dbReference>
<accession>A0A2Z4LPU8</accession>
<reference evidence="3 4" key="1">
    <citation type="submission" date="2018-06" db="EMBL/GenBank/DDBJ databases">
        <title>Spongiibacterium sp. HME9304 Genome sequencing and assembly.</title>
        <authorList>
            <person name="Kang H."/>
            <person name="Kim H."/>
            <person name="Joh K."/>
        </authorList>
    </citation>
    <scope>NUCLEOTIDE SEQUENCE [LARGE SCALE GENOMIC DNA]</scope>
    <source>
        <strain evidence="3 4">HME9304</strain>
    </source>
</reference>
<dbReference type="Proteomes" id="UP000248536">
    <property type="component" value="Chromosome"/>
</dbReference>
<feature type="signal peptide" evidence="1">
    <location>
        <begin position="1"/>
        <end position="19"/>
    </location>
</feature>
<evidence type="ECO:0000313" key="3">
    <source>
        <dbReference type="EMBL" id="AWX43901.1"/>
    </source>
</evidence>
<evidence type="ECO:0000259" key="2">
    <source>
        <dbReference type="Pfam" id="PF21347"/>
    </source>
</evidence>
<evidence type="ECO:0000313" key="4">
    <source>
        <dbReference type="Proteomes" id="UP000248536"/>
    </source>
</evidence>
<organism evidence="3 4">
    <name type="scientific">Flagellimonas maritima</name>
    <dbReference type="NCBI Taxonomy" id="1383885"/>
    <lineage>
        <taxon>Bacteria</taxon>
        <taxon>Pseudomonadati</taxon>
        <taxon>Bacteroidota</taxon>
        <taxon>Flavobacteriia</taxon>
        <taxon>Flavobacteriales</taxon>
        <taxon>Flavobacteriaceae</taxon>
        <taxon>Flagellimonas</taxon>
    </lineage>
</organism>
<name>A0A2Z4LPU8_9FLAO</name>
<dbReference type="Pfam" id="PF21347">
    <property type="entry name" value="DUF3108_like"/>
    <property type="match status" value="1"/>
</dbReference>
<dbReference type="AlphaFoldDB" id="A0A2Z4LPU8"/>
<keyword evidence="1" id="KW-0732">Signal</keyword>
<gene>
    <name evidence="3" type="ORF">HME9304_00899</name>
</gene>
<protein>
    <recommendedName>
        <fullName evidence="2">DUF3108 domain-containing protein</fullName>
    </recommendedName>
</protein>
<evidence type="ECO:0000256" key="1">
    <source>
        <dbReference type="SAM" id="SignalP"/>
    </source>
</evidence>
<dbReference type="PROSITE" id="PS51257">
    <property type="entry name" value="PROKAR_LIPOPROTEIN"/>
    <property type="match status" value="1"/>
</dbReference>
<sequence length="231" mass="25701">MKTKVIVSVLTIFSCYFLAAQSACSKYYPLEEGASFQYTNYNGKGKLEGKIDYNVTNVSNNGDTTTATMEMKYQDRKGKEIMASDYDFTCEGDVVKIDFQSLMNQQMMQQFAAMEIDVTGTDIELPNNLSVGQELADANVSIAADMGGMTMNMNVETINRKVEKKEKVTTPAGDFDCVVIYSENKTKMPMMGSKIFPSRIWLAEGIGMVKQESFNPKGKLTSSMVLTELQK</sequence>